<evidence type="ECO:0000313" key="3">
    <source>
        <dbReference type="Proteomes" id="UP000019116"/>
    </source>
</evidence>
<sequence length="192" mass="21621">MVVQERLTRTNTLAGYLDDFQLIGREKEKSDIAELIEEQASTQESQVIAVWGMGGLGKTTLIKDVYQRQGVSNTFGKHAFVTVLRPFKLEELLRSLVLQLVVREDALDFAGDTQKNIGLMGVADLIEVLGRRSEGKRCLIVLDDLSAMVEWDKISPSLHEIKNLVIVITTRREDIAKHCCQKPKCIRLAQRS</sequence>
<dbReference type="Gramene" id="TraesCS6B03G1268800.1">
    <property type="protein sequence ID" value="TraesCS6B03G1268800.1.CDS"/>
    <property type="gene ID" value="TraesCS6B03G1268800"/>
</dbReference>
<organism evidence="2">
    <name type="scientific">Triticum aestivum</name>
    <name type="common">Wheat</name>
    <dbReference type="NCBI Taxonomy" id="4565"/>
    <lineage>
        <taxon>Eukaryota</taxon>
        <taxon>Viridiplantae</taxon>
        <taxon>Streptophyta</taxon>
        <taxon>Embryophyta</taxon>
        <taxon>Tracheophyta</taxon>
        <taxon>Spermatophyta</taxon>
        <taxon>Magnoliopsida</taxon>
        <taxon>Liliopsida</taxon>
        <taxon>Poales</taxon>
        <taxon>Poaceae</taxon>
        <taxon>BOP clade</taxon>
        <taxon>Pooideae</taxon>
        <taxon>Triticodae</taxon>
        <taxon>Triticeae</taxon>
        <taxon>Triticinae</taxon>
        <taxon>Triticum</taxon>
    </lineage>
</organism>
<evidence type="ECO:0000259" key="1">
    <source>
        <dbReference type="Pfam" id="PF00931"/>
    </source>
</evidence>
<dbReference type="InterPro" id="IPR027417">
    <property type="entry name" value="P-loop_NTPase"/>
</dbReference>
<feature type="domain" description="NB-ARC" evidence="1">
    <location>
        <begin position="32"/>
        <end position="182"/>
    </location>
</feature>
<dbReference type="SUPFAM" id="SSF52540">
    <property type="entry name" value="P-loop containing nucleoside triphosphate hydrolases"/>
    <property type="match status" value="1"/>
</dbReference>
<keyword evidence="3" id="KW-1185">Reference proteome</keyword>
<dbReference type="OrthoDB" id="682676at2759"/>
<dbReference type="AlphaFoldDB" id="A0A3B6PUG9"/>
<name>A0A3B6PUG9_WHEAT</name>
<dbReference type="PRINTS" id="PR00364">
    <property type="entry name" value="DISEASERSIST"/>
</dbReference>
<protein>
    <recommendedName>
        <fullName evidence="1">NB-ARC domain-containing protein</fullName>
    </recommendedName>
</protein>
<dbReference type="EnsemblPlants" id="TraesCS6B02G457900.1">
    <property type="protein sequence ID" value="TraesCS6B02G457900.1"/>
    <property type="gene ID" value="TraesCS6B02G457900"/>
</dbReference>
<evidence type="ECO:0000313" key="2">
    <source>
        <dbReference type="EnsemblPlants" id="TraesCS6B02G457900.1"/>
    </source>
</evidence>
<dbReference type="Pfam" id="PF00931">
    <property type="entry name" value="NB-ARC"/>
    <property type="match status" value="1"/>
</dbReference>
<accession>A0A3B6PUG9</accession>
<proteinExistence type="predicted"/>
<dbReference type="PANTHER" id="PTHR19338:SF32">
    <property type="entry name" value="OS06G0287500 PROTEIN"/>
    <property type="match status" value="1"/>
</dbReference>
<dbReference type="Gene3D" id="3.40.50.300">
    <property type="entry name" value="P-loop containing nucleotide triphosphate hydrolases"/>
    <property type="match status" value="1"/>
</dbReference>
<dbReference type="SMR" id="A0A3B6PUG9"/>
<dbReference type="InterPro" id="IPR002182">
    <property type="entry name" value="NB-ARC"/>
</dbReference>
<dbReference type="PANTHER" id="PTHR19338">
    <property type="entry name" value="TRANSLOCASE OF INNER MITOCHONDRIAL MEMBRANE 13 HOMOLOG"/>
    <property type="match status" value="1"/>
</dbReference>
<dbReference type="Proteomes" id="UP000019116">
    <property type="component" value="Chromosome 6B"/>
</dbReference>
<dbReference type="STRING" id="4565.A0A3B6PUG9"/>
<reference evidence="2" key="1">
    <citation type="submission" date="2018-08" db="EMBL/GenBank/DDBJ databases">
        <authorList>
            <person name="Rossello M."/>
        </authorList>
    </citation>
    <scope>NUCLEOTIDE SEQUENCE [LARGE SCALE GENOMIC DNA]</scope>
    <source>
        <strain evidence="2">cv. Chinese Spring</strain>
    </source>
</reference>
<dbReference type="GO" id="GO:0043531">
    <property type="term" value="F:ADP binding"/>
    <property type="evidence" value="ECO:0007669"/>
    <property type="project" value="InterPro"/>
</dbReference>
<reference evidence="2" key="2">
    <citation type="submission" date="2018-10" db="UniProtKB">
        <authorList>
            <consortium name="EnsemblPlants"/>
        </authorList>
    </citation>
    <scope>IDENTIFICATION</scope>
</reference>
<dbReference type="Gramene" id="TraesCS6B02G457900.1">
    <property type="protein sequence ID" value="TraesCS6B02G457900.1"/>
    <property type="gene ID" value="TraesCS6B02G457900"/>
</dbReference>
<dbReference type="OMA" id="CIHELNI"/>